<dbReference type="EMBL" id="WMIB01000008">
    <property type="protein sequence ID" value="MTH53724.1"/>
    <property type="molecule type" value="Genomic_DNA"/>
</dbReference>
<evidence type="ECO:0000313" key="3">
    <source>
        <dbReference type="Proteomes" id="UP000434639"/>
    </source>
</evidence>
<feature type="transmembrane region" description="Helical" evidence="1">
    <location>
        <begin position="32"/>
        <end position="51"/>
    </location>
</feature>
<reference evidence="2 3" key="1">
    <citation type="journal article" date="2017" name="Int. J. Syst. Evol. Microbiol.">
        <title>Bacillus mangrovi sp. nov., isolated from a sediment sample from a mangrove forest.</title>
        <authorList>
            <person name="Gupta V."/>
            <person name="Singh P.K."/>
            <person name="Korpole S."/>
            <person name="Tanuku N.R.S."/>
            <person name="Pinnaka A.K."/>
        </authorList>
    </citation>
    <scope>NUCLEOTIDE SEQUENCE [LARGE SCALE GENOMIC DNA]</scope>
    <source>
        <strain evidence="2 3">KCTC 33872</strain>
    </source>
</reference>
<name>A0A7X2S4X7_9BACI</name>
<accession>A0A7X2S4X7</accession>
<dbReference type="RefSeq" id="WP_155112256.1">
    <property type="nucleotide sequence ID" value="NZ_WMIB01000008.1"/>
</dbReference>
<evidence type="ECO:0000313" key="2">
    <source>
        <dbReference type="EMBL" id="MTH53724.1"/>
    </source>
</evidence>
<keyword evidence="1" id="KW-0812">Transmembrane</keyword>
<sequence>MGCLTVPFRIIFSLILIAGGAGSIFQTTEPLFFLFCLALILFGLGFLINTWGDGGTLLELLGAAIGTGVAAVEGFRQESYVAGVLISIVSVAFFLISLAVIRGYFHSDSSAQ</sequence>
<keyword evidence="1" id="KW-0472">Membrane</keyword>
<feature type="transmembrane region" description="Helical" evidence="1">
    <location>
        <begin position="57"/>
        <end position="75"/>
    </location>
</feature>
<gene>
    <name evidence="2" type="ORF">GKZ89_09940</name>
</gene>
<keyword evidence="1" id="KW-1133">Transmembrane helix</keyword>
<comment type="caution">
    <text evidence="2">The sequence shown here is derived from an EMBL/GenBank/DDBJ whole genome shotgun (WGS) entry which is preliminary data.</text>
</comment>
<keyword evidence="3" id="KW-1185">Reference proteome</keyword>
<proteinExistence type="predicted"/>
<feature type="transmembrane region" description="Helical" evidence="1">
    <location>
        <begin position="82"/>
        <end position="105"/>
    </location>
</feature>
<dbReference type="Proteomes" id="UP000434639">
    <property type="component" value="Unassembled WGS sequence"/>
</dbReference>
<protein>
    <submittedName>
        <fullName evidence="2">Uncharacterized protein</fullName>
    </submittedName>
</protein>
<organism evidence="2 3">
    <name type="scientific">Metabacillus mangrovi</name>
    <dbReference type="NCBI Taxonomy" id="1491830"/>
    <lineage>
        <taxon>Bacteria</taxon>
        <taxon>Bacillati</taxon>
        <taxon>Bacillota</taxon>
        <taxon>Bacilli</taxon>
        <taxon>Bacillales</taxon>
        <taxon>Bacillaceae</taxon>
        <taxon>Metabacillus</taxon>
    </lineage>
</organism>
<dbReference type="AlphaFoldDB" id="A0A7X2S4X7"/>
<evidence type="ECO:0000256" key="1">
    <source>
        <dbReference type="SAM" id="Phobius"/>
    </source>
</evidence>
<feature type="transmembrane region" description="Helical" evidence="1">
    <location>
        <begin position="6"/>
        <end position="25"/>
    </location>
</feature>